<evidence type="ECO:0000313" key="9">
    <source>
        <dbReference type="Proteomes" id="UP000037505"/>
    </source>
</evidence>
<keyword evidence="9" id="KW-1185">Reference proteome</keyword>
<proteinExistence type="inferred from homology"/>
<gene>
    <name evidence="8" type="ORF">ANOM_009983</name>
</gene>
<feature type="region of interest" description="Disordered" evidence="6">
    <location>
        <begin position="256"/>
        <end position="302"/>
    </location>
</feature>
<dbReference type="GO" id="GO:0005783">
    <property type="term" value="C:endoplasmic reticulum"/>
    <property type="evidence" value="ECO:0007669"/>
    <property type="project" value="TreeGrafter"/>
</dbReference>
<feature type="transmembrane region" description="Helical" evidence="7">
    <location>
        <begin position="106"/>
        <end position="127"/>
    </location>
</feature>
<sequence>MGGNRATHVNPFIVNDRTVDIHITVRGSDWYWAVMSIMGFTMLAIMGLSFRRPPTRRIFHYLLAAVAFVAMVEHYSMASNLGWVPIDVEWHRSGHLDSGMNRQIWWVRYCGWFLIWPLLSLSVLFTCAAPTVHILWACFLSAVMAIMAVVGAVVRSDYKWGYYAFWIWPRRRARPHHPSQLDLSALDALPVCWGVSEGGNVIPPDSEFIFYGILDCCLIPITCGVFLWLHAGIDPSDLGLYIRTYKDPIGGRREPALVSGGVEKPQEIRAPGPVNGGSGQPTASEPGQLVEGVPSAEGQETV</sequence>
<dbReference type="SUPFAM" id="SSF81321">
    <property type="entry name" value="Family A G protein-coupled receptor-like"/>
    <property type="match status" value="1"/>
</dbReference>
<dbReference type="AlphaFoldDB" id="A0A0L1IRU3"/>
<name>A0A0L1IRU3_ASPN3</name>
<protein>
    <submittedName>
        <fullName evidence="8">Uncharacterized protein</fullName>
    </submittedName>
</protein>
<dbReference type="GO" id="GO:0005886">
    <property type="term" value="C:plasma membrane"/>
    <property type="evidence" value="ECO:0007669"/>
    <property type="project" value="TreeGrafter"/>
</dbReference>
<dbReference type="SMART" id="SM01021">
    <property type="entry name" value="Bac_rhodopsin"/>
    <property type="match status" value="1"/>
</dbReference>
<dbReference type="Proteomes" id="UP000037505">
    <property type="component" value="Unassembled WGS sequence"/>
</dbReference>
<dbReference type="Gene3D" id="1.20.1070.10">
    <property type="entry name" value="Rhodopsin 7-helix transmembrane proteins"/>
    <property type="match status" value="2"/>
</dbReference>
<evidence type="ECO:0000256" key="4">
    <source>
        <dbReference type="ARBA" id="ARBA00022989"/>
    </source>
</evidence>
<dbReference type="PANTHER" id="PTHR28286:SF1">
    <property type="entry name" value="30 KDA HEAT SHOCK PROTEIN-RELATED"/>
    <property type="match status" value="1"/>
</dbReference>
<dbReference type="Pfam" id="PF01036">
    <property type="entry name" value="Bac_rhodopsin"/>
    <property type="match status" value="1"/>
</dbReference>
<feature type="transmembrane region" description="Helical" evidence="7">
    <location>
        <begin position="208"/>
        <end position="229"/>
    </location>
</feature>
<evidence type="ECO:0000256" key="1">
    <source>
        <dbReference type="ARBA" id="ARBA00004141"/>
    </source>
</evidence>
<organism evidence="8 9">
    <name type="scientific">Aspergillus nomiae NRRL (strain ATCC 15546 / NRRL 13137 / CBS 260.88 / M93)</name>
    <dbReference type="NCBI Taxonomy" id="1509407"/>
    <lineage>
        <taxon>Eukaryota</taxon>
        <taxon>Fungi</taxon>
        <taxon>Dikarya</taxon>
        <taxon>Ascomycota</taxon>
        <taxon>Pezizomycotina</taxon>
        <taxon>Eurotiomycetes</taxon>
        <taxon>Eurotiomycetidae</taxon>
        <taxon>Eurotiales</taxon>
        <taxon>Aspergillaceae</taxon>
        <taxon>Aspergillus</taxon>
        <taxon>Aspergillus subgen. Circumdati</taxon>
    </lineage>
</organism>
<comment type="subcellular location">
    <subcellularLocation>
        <location evidence="1">Membrane</location>
        <topology evidence="1">Multi-pass membrane protein</topology>
    </subcellularLocation>
</comment>
<comment type="caution">
    <text evidence="8">The sequence shown here is derived from an EMBL/GenBank/DDBJ whole genome shotgun (WGS) entry which is preliminary data.</text>
</comment>
<feature type="transmembrane region" description="Helical" evidence="7">
    <location>
        <begin position="134"/>
        <end position="154"/>
    </location>
</feature>
<keyword evidence="3 7" id="KW-0812">Transmembrane</keyword>
<feature type="transmembrane region" description="Helical" evidence="7">
    <location>
        <begin position="62"/>
        <end position="86"/>
    </location>
</feature>
<evidence type="ECO:0000256" key="2">
    <source>
        <dbReference type="ARBA" id="ARBA00008130"/>
    </source>
</evidence>
<dbReference type="OrthoDB" id="536545at2759"/>
<keyword evidence="4 7" id="KW-1133">Transmembrane helix</keyword>
<reference evidence="8 9" key="1">
    <citation type="submission" date="2014-06" db="EMBL/GenBank/DDBJ databases">
        <title>The Genome of the Aflatoxigenic Filamentous Fungus Aspergillus nomius.</title>
        <authorList>
            <person name="Moore M.G."/>
            <person name="Shannon B.M."/>
            <person name="Brian M.M."/>
        </authorList>
    </citation>
    <scope>NUCLEOTIDE SEQUENCE [LARGE SCALE GENOMIC DNA]</scope>
    <source>
        <strain evidence="8 9">NRRL 13137</strain>
    </source>
</reference>
<evidence type="ECO:0000256" key="5">
    <source>
        <dbReference type="ARBA" id="ARBA00023136"/>
    </source>
</evidence>
<feature type="transmembrane region" description="Helical" evidence="7">
    <location>
        <begin position="30"/>
        <end position="50"/>
    </location>
</feature>
<dbReference type="GeneID" id="26811787"/>
<dbReference type="InterPro" id="IPR001425">
    <property type="entry name" value="Arc/bac/fun_rhodopsins"/>
</dbReference>
<dbReference type="InterPro" id="IPR043476">
    <property type="entry name" value="Yro2-like_7TM"/>
</dbReference>
<keyword evidence="5 7" id="KW-0472">Membrane</keyword>
<dbReference type="RefSeq" id="XP_015403130.1">
    <property type="nucleotide sequence ID" value="XM_015555239.1"/>
</dbReference>
<evidence type="ECO:0000256" key="3">
    <source>
        <dbReference type="ARBA" id="ARBA00022692"/>
    </source>
</evidence>
<dbReference type="EMBL" id="JNOM01000367">
    <property type="protein sequence ID" value="KNG82207.1"/>
    <property type="molecule type" value="Genomic_DNA"/>
</dbReference>
<dbReference type="CDD" id="cd15239">
    <property type="entry name" value="7tm_YRO2_fungal-like"/>
    <property type="match status" value="1"/>
</dbReference>
<evidence type="ECO:0000313" key="8">
    <source>
        <dbReference type="EMBL" id="KNG82207.1"/>
    </source>
</evidence>
<evidence type="ECO:0000256" key="7">
    <source>
        <dbReference type="SAM" id="Phobius"/>
    </source>
</evidence>
<dbReference type="PANTHER" id="PTHR28286">
    <property type="match status" value="1"/>
</dbReference>
<comment type="similarity">
    <text evidence="2">Belongs to the archaeal/bacterial/fungal opsin family.</text>
</comment>
<evidence type="ECO:0000256" key="6">
    <source>
        <dbReference type="SAM" id="MobiDB-lite"/>
    </source>
</evidence>
<accession>A0A0L1IRU3</accession>